<sequence length="87" mass="9725">MREKKMTSGAEKEAVTDPQTAREQEDIGTTSGNPREVKTRRQYPKTLAMLWEERGLCRSQAGVGALLGAKSLLWQMVYGTITDCLLH</sequence>
<dbReference type="AlphaFoldDB" id="A0AAV7M8S5"/>
<accession>A0AAV7M8S5</accession>
<feature type="compositionally biased region" description="Basic and acidic residues" evidence="1">
    <location>
        <begin position="1"/>
        <end position="25"/>
    </location>
</feature>
<comment type="caution">
    <text evidence="2">The sequence shown here is derived from an EMBL/GenBank/DDBJ whole genome shotgun (WGS) entry which is preliminary data.</text>
</comment>
<organism evidence="2 3">
    <name type="scientific">Pleurodeles waltl</name>
    <name type="common">Iberian ribbed newt</name>
    <dbReference type="NCBI Taxonomy" id="8319"/>
    <lineage>
        <taxon>Eukaryota</taxon>
        <taxon>Metazoa</taxon>
        <taxon>Chordata</taxon>
        <taxon>Craniata</taxon>
        <taxon>Vertebrata</taxon>
        <taxon>Euteleostomi</taxon>
        <taxon>Amphibia</taxon>
        <taxon>Batrachia</taxon>
        <taxon>Caudata</taxon>
        <taxon>Salamandroidea</taxon>
        <taxon>Salamandridae</taxon>
        <taxon>Pleurodelinae</taxon>
        <taxon>Pleurodeles</taxon>
    </lineage>
</organism>
<gene>
    <name evidence="2" type="ORF">NDU88_004812</name>
</gene>
<reference evidence="2" key="1">
    <citation type="journal article" date="2022" name="bioRxiv">
        <title>Sequencing and chromosome-scale assembly of the giantPleurodeles waltlgenome.</title>
        <authorList>
            <person name="Brown T."/>
            <person name="Elewa A."/>
            <person name="Iarovenko S."/>
            <person name="Subramanian E."/>
            <person name="Araus A.J."/>
            <person name="Petzold A."/>
            <person name="Susuki M."/>
            <person name="Suzuki K.-i.T."/>
            <person name="Hayashi T."/>
            <person name="Toyoda A."/>
            <person name="Oliveira C."/>
            <person name="Osipova E."/>
            <person name="Leigh N.D."/>
            <person name="Simon A."/>
            <person name="Yun M.H."/>
        </authorList>
    </citation>
    <scope>NUCLEOTIDE SEQUENCE</scope>
    <source>
        <strain evidence="2">20211129_DDA</strain>
        <tissue evidence="2">Liver</tissue>
    </source>
</reference>
<feature type="region of interest" description="Disordered" evidence="1">
    <location>
        <begin position="1"/>
        <end position="41"/>
    </location>
</feature>
<keyword evidence="3" id="KW-1185">Reference proteome</keyword>
<name>A0AAV7M8S5_PLEWA</name>
<evidence type="ECO:0000256" key="1">
    <source>
        <dbReference type="SAM" id="MobiDB-lite"/>
    </source>
</evidence>
<dbReference type="EMBL" id="JANPWB010000014">
    <property type="protein sequence ID" value="KAJ1099713.1"/>
    <property type="molecule type" value="Genomic_DNA"/>
</dbReference>
<evidence type="ECO:0000313" key="2">
    <source>
        <dbReference type="EMBL" id="KAJ1099713.1"/>
    </source>
</evidence>
<proteinExistence type="predicted"/>
<dbReference type="Proteomes" id="UP001066276">
    <property type="component" value="Chromosome 10"/>
</dbReference>
<evidence type="ECO:0000313" key="3">
    <source>
        <dbReference type="Proteomes" id="UP001066276"/>
    </source>
</evidence>
<protein>
    <submittedName>
        <fullName evidence="2">Uncharacterized protein</fullName>
    </submittedName>
</protein>